<feature type="compositionally biased region" description="Basic and acidic residues" evidence="1">
    <location>
        <begin position="159"/>
        <end position="170"/>
    </location>
</feature>
<protein>
    <submittedName>
        <fullName evidence="4">MCE family protein</fullName>
    </submittedName>
</protein>
<sequence>MAAFGISRESLNIAIGGLVVLIGALVLVISYRGGQPGETDQRGYRLEARFEAIDGVRPGTDVLLTGIPVGEVERQYLDTARNEAVVVMRIRDGIEIPYDSSIKILSEGIAGRKYIKIGVGGDMEMLGPGDSFLYTQSAVRFEELLQKVILSAEARRAAAKEDAKADRSEDSDTGAGASEDGNGGLGGFGMPALGGDRDGD</sequence>
<proteinExistence type="predicted"/>
<evidence type="ECO:0000256" key="2">
    <source>
        <dbReference type="SAM" id="Phobius"/>
    </source>
</evidence>
<gene>
    <name evidence="4" type="ORF">KAJ83_10075</name>
</gene>
<evidence type="ECO:0000313" key="5">
    <source>
        <dbReference type="Proteomes" id="UP000672602"/>
    </source>
</evidence>
<dbReference type="InterPro" id="IPR052336">
    <property type="entry name" value="MlaD_Phospholipid_Transporter"/>
</dbReference>
<reference evidence="4" key="1">
    <citation type="submission" date="2021-04" db="EMBL/GenBank/DDBJ databases">
        <authorList>
            <person name="Zhang D.-C."/>
        </authorList>
    </citation>
    <scope>NUCLEOTIDE SEQUENCE</scope>
    <source>
        <strain evidence="4">CGMCC 1.15697</strain>
    </source>
</reference>
<keyword evidence="2" id="KW-0812">Transmembrane</keyword>
<accession>A0A8J7V2I2</accession>
<evidence type="ECO:0000259" key="3">
    <source>
        <dbReference type="Pfam" id="PF02470"/>
    </source>
</evidence>
<dbReference type="Proteomes" id="UP000672602">
    <property type="component" value="Unassembled WGS sequence"/>
</dbReference>
<feature type="domain" description="Mce/MlaD" evidence="3">
    <location>
        <begin position="42"/>
        <end position="117"/>
    </location>
</feature>
<dbReference type="RefSeq" id="WP_210681941.1">
    <property type="nucleotide sequence ID" value="NZ_JAGMWN010000004.1"/>
</dbReference>
<feature type="transmembrane region" description="Helical" evidence="2">
    <location>
        <begin position="12"/>
        <end position="31"/>
    </location>
</feature>
<name>A0A8J7V2I2_9PROT</name>
<evidence type="ECO:0000313" key="4">
    <source>
        <dbReference type="EMBL" id="MBP5857355.1"/>
    </source>
</evidence>
<dbReference type="AlphaFoldDB" id="A0A8J7V2I2"/>
<organism evidence="4 5">
    <name type="scientific">Marivibrio halodurans</name>
    <dbReference type="NCBI Taxonomy" id="2039722"/>
    <lineage>
        <taxon>Bacteria</taxon>
        <taxon>Pseudomonadati</taxon>
        <taxon>Pseudomonadota</taxon>
        <taxon>Alphaproteobacteria</taxon>
        <taxon>Rhodospirillales</taxon>
        <taxon>Rhodospirillaceae</taxon>
        <taxon>Marivibrio</taxon>
    </lineage>
</organism>
<dbReference type="PANTHER" id="PTHR33371">
    <property type="entry name" value="INTERMEMBRANE PHOSPHOLIPID TRANSPORT SYSTEM BINDING PROTEIN MLAD-RELATED"/>
    <property type="match status" value="1"/>
</dbReference>
<keyword evidence="5" id="KW-1185">Reference proteome</keyword>
<dbReference type="PANTHER" id="PTHR33371:SF4">
    <property type="entry name" value="INTERMEMBRANE PHOSPHOLIPID TRANSPORT SYSTEM BINDING PROTEIN MLAD"/>
    <property type="match status" value="1"/>
</dbReference>
<keyword evidence="2" id="KW-0472">Membrane</keyword>
<feature type="region of interest" description="Disordered" evidence="1">
    <location>
        <begin position="159"/>
        <end position="200"/>
    </location>
</feature>
<dbReference type="EMBL" id="JAGMWN010000004">
    <property type="protein sequence ID" value="MBP5857355.1"/>
    <property type="molecule type" value="Genomic_DNA"/>
</dbReference>
<keyword evidence="2" id="KW-1133">Transmembrane helix</keyword>
<evidence type="ECO:0000256" key="1">
    <source>
        <dbReference type="SAM" id="MobiDB-lite"/>
    </source>
</evidence>
<comment type="caution">
    <text evidence="4">The sequence shown here is derived from an EMBL/GenBank/DDBJ whole genome shotgun (WGS) entry which is preliminary data.</text>
</comment>
<dbReference type="InterPro" id="IPR003399">
    <property type="entry name" value="Mce/MlaD"/>
</dbReference>
<dbReference type="Pfam" id="PF02470">
    <property type="entry name" value="MlaD"/>
    <property type="match status" value="1"/>
</dbReference>